<dbReference type="Gene3D" id="1.25.10.10">
    <property type="entry name" value="Leucine-rich Repeat Variant"/>
    <property type="match status" value="1"/>
</dbReference>
<dbReference type="AlphaFoldDB" id="A0A9N8VLI9"/>
<dbReference type="PANTHER" id="PTHR34105:SF1">
    <property type="entry name" value="PROLINE-, GLUTAMIC ACID- AND LEUCINE-RICH PROTEIN 1"/>
    <property type="match status" value="1"/>
</dbReference>
<gene>
    <name evidence="7" type="ORF">DERYTH_LOCUS940</name>
</gene>
<feature type="compositionally biased region" description="Low complexity" evidence="5">
    <location>
        <begin position="618"/>
        <end position="637"/>
    </location>
</feature>
<proteinExistence type="inferred from homology"/>
<evidence type="ECO:0000256" key="1">
    <source>
        <dbReference type="ARBA" id="ARBA00004123"/>
    </source>
</evidence>
<dbReference type="InterPro" id="IPR016024">
    <property type="entry name" value="ARM-type_fold"/>
</dbReference>
<feature type="compositionally biased region" description="Low complexity" evidence="5">
    <location>
        <begin position="665"/>
        <end position="713"/>
    </location>
</feature>
<reference evidence="7" key="1">
    <citation type="submission" date="2021-06" db="EMBL/GenBank/DDBJ databases">
        <authorList>
            <person name="Kallberg Y."/>
            <person name="Tangrot J."/>
            <person name="Rosling A."/>
        </authorList>
    </citation>
    <scope>NUCLEOTIDE SEQUENCE</scope>
    <source>
        <strain evidence="7">MA453B</strain>
    </source>
</reference>
<evidence type="ECO:0000313" key="7">
    <source>
        <dbReference type="EMBL" id="CAG8459588.1"/>
    </source>
</evidence>
<comment type="subcellular location">
    <subcellularLocation>
        <location evidence="1">Nucleus</location>
    </subcellularLocation>
</comment>
<dbReference type="EMBL" id="CAJVPY010000234">
    <property type="protein sequence ID" value="CAG8459588.1"/>
    <property type="molecule type" value="Genomic_DNA"/>
</dbReference>
<comment type="similarity">
    <text evidence="2">Belongs to the RIX1/PELP1 family.</text>
</comment>
<organism evidence="7 8">
    <name type="scientific">Dentiscutata erythropus</name>
    <dbReference type="NCBI Taxonomy" id="1348616"/>
    <lineage>
        <taxon>Eukaryota</taxon>
        <taxon>Fungi</taxon>
        <taxon>Fungi incertae sedis</taxon>
        <taxon>Mucoromycota</taxon>
        <taxon>Glomeromycotina</taxon>
        <taxon>Glomeromycetes</taxon>
        <taxon>Diversisporales</taxon>
        <taxon>Gigasporaceae</taxon>
        <taxon>Dentiscutata</taxon>
    </lineage>
</organism>
<comment type="caution">
    <text evidence="7">The sequence shown here is derived from an EMBL/GenBank/DDBJ whole genome shotgun (WGS) entry which is preliminary data.</text>
</comment>
<dbReference type="Pfam" id="PF08167">
    <property type="entry name" value="RIX1"/>
    <property type="match status" value="1"/>
</dbReference>
<evidence type="ECO:0000259" key="6">
    <source>
        <dbReference type="Pfam" id="PF08167"/>
    </source>
</evidence>
<dbReference type="GO" id="GO:0005634">
    <property type="term" value="C:nucleus"/>
    <property type="evidence" value="ECO:0007669"/>
    <property type="project" value="UniProtKB-SubCell"/>
</dbReference>
<dbReference type="OrthoDB" id="20900at2759"/>
<keyword evidence="4" id="KW-0539">Nucleus</keyword>
<name>A0A9N8VLI9_9GLOM</name>
<keyword evidence="8" id="KW-1185">Reference proteome</keyword>
<dbReference type="Proteomes" id="UP000789405">
    <property type="component" value="Unassembled WGS sequence"/>
</dbReference>
<feature type="domain" description="Pre-rRNA-processing protein RIX1 N-terminal" evidence="6">
    <location>
        <begin position="45"/>
        <end position="203"/>
    </location>
</feature>
<evidence type="ECO:0000313" key="8">
    <source>
        <dbReference type="Proteomes" id="UP000789405"/>
    </source>
</evidence>
<dbReference type="SUPFAM" id="SSF48371">
    <property type="entry name" value="ARM repeat"/>
    <property type="match status" value="1"/>
</dbReference>
<feature type="compositionally biased region" description="Acidic residues" evidence="5">
    <location>
        <begin position="727"/>
        <end position="739"/>
    </location>
</feature>
<feature type="compositionally biased region" description="Acidic residues" evidence="5">
    <location>
        <begin position="746"/>
        <end position="755"/>
    </location>
</feature>
<evidence type="ECO:0000256" key="4">
    <source>
        <dbReference type="ARBA" id="ARBA00023242"/>
    </source>
</evidence>
<evidence type="ECO:0000256" key="2">
    <source>
        <dbReference type="ARBA" id="ARBA00010511"/>
    </source>
</evidence>
<dbReference type="InterPro" id="IPR012583">
    <property type="entry name" value="RIX1_N"/>
</dbReference>
<dbReference type="PANTHER" id="PTHR34105">
    <property type="entry name" value="PROLINE-, GLUTAMIC ACID- AND LEUCINE-RICH PROTEIN 1"/>
    <property type="match status" value="1"/>
</dbReference>
<dbReference type="InterPro" id="IPR011989">
    <property type="entry name" value="ARM-like"/>
</dbReference>
<evidence type="ECO:0000256" key="3">
    <source>
        <dbReference type="ARBA" id="ARBA00021502"/>
    </source>
</evidence>
<evidence type="ECO:0000256" key="5">
    <source>
        <dbReference type="SAM" id="MobiDB-lite"/>
    </source>
</evidence>
<feature type="region of interest" description="Disordered" evidence="5">
    <location>
        <begin position="665"/>
        <end position="755"/>
    </location>
</feature>
<dbReference type="GO" id="GO:0006364">
    <property type="term" value="P:rRNA processing"/>
    <property type="evidence" value="ECO:0007669"/>
    <property type="project" value="TreeGrafter"/>
</dbReference>
<sequence length="755" mass="85001">MLDQTKLLHSLVVNYTLNDNTVDSFVPFILETVTNYQLLATEKANNVRQEASSAEQGSVHKWCTRINSLLQSKVSGAKWAGISFVKISIQQSETLFIQNLQSWSSALLTLLTRPESTLILSDVIWTLSNMFGKTINKPELQREVTSQQLPRFNTTLLNLSENQELLSTIFDALSQSCMQFPTIFRPFVENTQKLCLGVLDGTFDYGSSVVQSAAKCLASITNTGGKTNSLVHWKSISLRLIGSLNFLLDRLFDTIDEEKHASNNLFQFEFPSVSDDYIISFPILFSRFQCLCECIISLVSLPTSIPVHVPMNQFLDLLCRVYNVCDGSFIVNKDKNEFYTLMLGVPSLYVHSNKVLSSLIICAGEYFTRHLRLISDIILKLLEKSSDKWLLRSSIYRLTSLCIQKHGIGFVHFISSPLLASIIDDIRLKQKPQCDVLAGIISSTGKKGGKNKKRQITNSDELINSGIQEFNNVNVDVQISALEVLKTLLMVGGSTIPYNSRSAIDNIILSRILAPFSQLTNSSDTTHNESDIQLKLYECLLALIVAPSAFQPTILPHALRIFSSGLNAQSRQLQSLSSQALAICDLMFHSRLPPLQRLPNDSISLSEKNVHEGESKENGNNIEPEENINNIEPEENINNMEPEENINNMEPEENINNMEPEENINNIKPEENINNIEPEENINNIEPEENINNIEPEESINNIEPEENISNMEDQTQLYKSFRNDDYIDSDDNEDEEMPDIVPDGPDSDYESLDE</sequence>
<accession>A0A9N8VLI9</accession>
<protein>
    <recommendedName>
        <fullName evidence="3">Pre-rRNA-processing protein RIX1</fullName>
    </recommendedName>
</protein>
<feature type="region of interest" description="Disordered" evidence="5">
    <location>
        <begin position="609"/>
        <end position="637"/>
    </location>
</feature>